<proteinExistence type="predicted"/>
<evidence type="ECO:0000313" key="1">
    <source>
        <dbReference type="EMBL" id="AXZ50523.1"/>
    </source>
</evidence>
<reference evidence="1 2" key="1">
    <citation type="submission" date="2018-09" db="EMBL/GenBank/DDBJ databases">
        <title>Whole genome sequencing of Citrobacter freundii AR_0116.</title>
        <authorList>
            <person name="Conlan S."/>
            <person name="Thomas P.J."/>
            <person name="Mullikin J."/>
            <person name="Frank K.M."/>
            <person name="Segre J.A."/>
        </authorList>
    </citation>
    <scope>NUCLEOTIDE SEQUENCE [LARGE SCALE GENOMIC DNA]</scope>
    <source>
        <strain evidence="1 2">AR_0116</strain>
    </source>
</reference>
<protein>
    <submittedName>
        <fullName evidence="1">Type II toxin-antitoxin system RelE/ParE family toxin</fullName>
    </submittedName>
</protein>
<organism evidence="1 2">
    <name type="scientific">Citrobacter freundii</name>
    <dbReference type="NCBI Taxonomy" id="546"/>
    <lineage>
        <taxon>Bacteria</taxon>
        <taxon>Pseudomonadati</taxon>
        <taxon>Pseudomonadota</taxon>
        <taxon>Gammaproteobacteria</taxon>
        <taxon>Enterobacterales</taxon>
        <taxon>Enterobacteriaceae</taxon>
        <taxon>Citrobacter</taxon>
        <taxon>Citrobacter freundii complex</taxon>
    </lineage>
</organism>
<dbReference type="InterPro" id="IPR009241">
    <property type="entry name" value="HigB-like"/>
</dbReference>
<dbReference type="Proteomes" id="UP000263627">
    <property type="component" value="Chromosome"/>
</dbReference>
<dbReference type="AlphaFoldDB" id="A0AB33H9T6"/>
<dbReference type="EMBL" id="CP032184">
    <property type="protein sequence ID" value="AXZ50523.1"/>
    <property type="molecule type" value="Genomic_DNA"/>
</dbReference>
<gene>
    <name evidence="1" type="ORF">AM363_28215</name>
</gene>
<evidence type="ECO:0000313" key="2">
    <source>
        <dbReference type="Proteomes" id="UP000263627"/>
    </source>
</evidence>
<name>A0AB33H9T6_CITFR</name>
<accession>A0AB33H9T6</accession>
<dbReference type="Pfam" id="PF05973">
    <property type="entry name" value="Gp49"/>
    <property type="match status" value="1"/>
</dbReference>
<sequence length="121" mass="13920">MMWEVETTDAFDKWFDVQTEALKEDMLAAMMILSEYGPQLGRPFADTVNASAFSNMKELRVQHQGSPIRAFFAFDPSRHGIVLCAGDKTGLNEKKFYKEMIRLADAEYRNHLISKENYGYP</sequence>